<name>A0A371HJK2_MUCPR</name>
<dbReference type="SUPFAM" id="SSF56672">
    <property type="entry name" value="DNA/RNA polymerases"/>
    <property type="match status" value="1"/>
</dbReference>
<dbReference type="PANTHER" id="PTHR24559">
    <property type="entry name" value="TRANSPOSON TY3-I GAG-POL POLYPROTEIN"/>
    <property type="match status" value="1"/>
</dbReference>
<comment type="caution">
    <text evidence="1">The sequence shown here is derived from an EMBL/GenBank/DDBJ whole genome shotgun (WGS) entry which is preliminary data.</text>
</comment>
<dbReference type="InterPro" id="IPR053134">
    <property type="entry name" value="RNA-dir_DNA_polymerase"/>
</dbReference>
<accession>A0A371HJK2</accession>
<reference evidence="1" key="1">
    <citation type="submission" date="2018-05" db="EMBL/GenBank/DDBJ databases">
        <title>Draft genome of Mucuna pruriens seed.</title>
        <authorList>
            <person name="Nnadi N.E."/>
            <person name="Vos R."/>
            <person name="Hasami M.H."/>
            <person name="Devisetty U.K."/>
            <person name="Aguiy J.C."/>
        </authorList>
    </citation>
    <scope>NUCLEOTIDE SEQUENCE [LARGE SCALE GENOMIC DNA]</scope>
    <source>
        <strain evidence="1">JCA_2017</strain>
    </source>
</reference>
<keyword evidence="2" id="KW-1185">Reference proteome</keyword>
<gene>
    <name evidence="1" type="ORF">CR513_13604</name>
</gene>
<proteinExistence type="predicted"/>
<evidence type="ECO:0008006" key="3">
    <source>
        <dbReference type="Google" id="ProtNLM"/>
    </source>
</evidence>
<dbReference type="PANTHER" id="PTHR24559:SF444">
    <property type="entry name" value="REVERSE TRANSCRIPTASE DOMAIN-CONTAINING PROTEIN"/>
    <property type="match status" value="1"/>
</dbReference>
<dbReference type="OrthoDB" id="1723412at2759"/>
<evidence type="ECO:0000313" key="2">
    <source>
        <dbReference type="Proteomes" id="UP000257109"/>
    </source>
</evidence>
<evidence type="ECO:0000313" key="1">
    <source>
        <dbReference type="EMBL" id="RDY02882.1"/>
    </source>
</evidence>
<dbReference type="AlphaFoldDB" id="A0A371HJK2"/>
<dbReference type="Proteomes" id="UP000257109">
    <property type="component" value="Unassembled WGS sequence"/>
</dbReference>
<feature type="non-terminal residue" evidence="1">
    <location>
        <position position="1"/>
    </location>
</feature>
<sequence>MSGHLMEFGDTLVQFNIFEAMKHTMEDTSLFGIDLIDEHVEEHMQVDTGSIEFFQSANQYEEQSKVGIMPATHVPDLNQVGQQFPDQQQPHREQEEKLLQVLKQHKKAVGWKLSDLPRINPSIFMHRILMEEEARLVRQQQRRLNQTILDVVKKEVTKLLTTGIIYPISDSNWVSLVQVVPKKSGMTIMKNQNDELVLTRVQNRWQVCIDYMKLNQVTRKDHFPLPFLNQVLEKLAGKSYYYFLDGYSGYMQIHIMPKDQ</sequence>
<dbReference type="EMBL" id="QJKJ01002439">
    <property type="protein sequence ID" value="RDY02882.1"/>
    <property type="molecule type" value="Genomic_DNA"/>
</dbReference>
<dbReference type="InterPro" id="IPR043502">
    <property type="entry name" value="DNA/RNA_pol_sf"/>
</dbReference>
<dbReference type="Gene3D" id="3.10.10.10">
    <property type="entry name" value="HIV Type 1 Reverse Transcriptase, subunit A, domain 1"/>
    <property type="match status" value="1"/>
</dbReference>
<organism evidence="1 2">
    <name type="scientific">Mucuna pruriens</name>
    <name type="common">Velvet bean</name>
    <name type="synonym">Dolichos pruriens</name>
    <dbReference type="NCBI Taxonomy" id="157652"/>
    <lineage>
        <taxon>Eukaryota</taxon>
        <taxon>Viridiplantae</taxon>
        <taxon>Streptophyta</taxon>
        <taxon>Embryophyta</taxon>
        <taxon>Tracheophyta</taxon>
        <taxon>Spermatophyta</taxon>
        <taxon>Magnoliopsida</taxon>
        <taxon>eudicotyledons</taxon>
        <taxon>Gunneridae</taxon>
        <taxon>Pentapetalae</taxon>
        <taxon>rosids</taxon>
        <taxon>fabids</taxon>
        <taxon>Fabales</taxon>
        <taxon>Fabaceae</taxon>
        <taxon>Papilionoideae</taxon>
        <taxon>50 kb inversion clade</taxon>
        <taxon>NPAAA clade</taxon>
        <taxon>indigoferoid/millettioid clade</taxon>
        <taxon>Phaseoleae</taxon>
        <taxon>Mucuna</taxon>
    </lineage>
</organism>
<protein>
    <recommendedName>
        <fullName evidence="3">Reverse transcriptase domain-containing protein</fullName>
    </recommendedName>
</protein>